<feature type="non-terminal residue" evidence="1">
    <location>
        <position position="195"/>
    </location>
</feature>
<evidence type="ECO:0000313" key="2">
    <source>
        <dbReference type="Proteomes" id="UP001152795"/>
    </source>
</evidence>
<dbReference type="PANTHER" id="PTHR33332">
    <property type="entry name" value="REVERSE TRANSCRIPTASE DOMAIN-CONTAINING PROTEIN"/>
    <property type="match status" value="1"/>
</dbReference>
<dbReference type="CDD" id="cd01650">
    <property type="entry name" value="RT_nLTR_like"/>
    <property type="match status" value="1"/>
</dbReference>
<reference evidence="1" key="1">
    <citation type="submission" date="2020-04" db="EMBL/GenBank/DDBJ databases">
        <authorList>
            <person name="Alioto T."/>
            <person name="Alioto T."/>
            <person name="Gomez Garrido J."/>
        </authorList>
    </citation>
    <scope>NUCLEOTIDE SEQUENCE</scope>
    <source>
        <strain evidence="1">A484AB</strain>
    </source>
</reference>
<accession>A0A7D9ETL0</accession>
<name>A0A7D9ETL0_PARCT</name>
<dbReference type="Proteomes" id="UP001152795">
    <property type="component" value="Unassembled WGS sequence"/>
</dbReference>
<comment type="caution">
    <text evidence="1">The sequence shown here is derived from an EMBL/GenBank/DDBJ whole genome shotgun (WGS) entry which is preliminary data.</text>
</comment>
<dbReference type="OrthoDB" id="426210at2759"/>
<gene>
    <name evidence="1" type="ORF">PACLA_8A016365</name>
</gene>
<dbReference type="PROSITE" id="PS50878">
    <property type="entry name" value="RT_POL"/>
    <property type="match status" value="1"/>
</dbReference>
<dbReference type="EMBL" id="CACRXK020009327">
    <property type="protein sequence ID" value="CAB4016944.1"/>
    <property type="molecule type" value="Genomic_DNA"/>
</dbReference>
<keyword evidence="2" id="KW-1185">Reference proteome</keyword>
<protein>
    <submittedName>
        <fullName evidence="1">Uncharacterized protein</fullName>
    </submittedName>
</protein>
<sequence length="195" mass="21887">MSLSLGVVPINWKRANITAVFKKDDPSLSCNYRPISLLCVLSKVLERCVHSHSYYHLAPLIYKMQHGFMRGKSTTTQLLEVYHDILEHVASGKEVDAIYLDLSKAFDKVPHNLLLKKLENSGIGGPLLAWFRSYLTDRKQRVVLHGVCSDWLPVTSGVPQGSILGPLLFLIYCNDVQNYIQANSTLALFADDSKL</sequence>
<dbReference type="SUPFAM" id="SSF56672">
    <property type="entry name" value="DNA/RNA polymerases"/>
    <property type="match status" value="1"/>
</dbReference>
<dbReference type="AlphaFoldDB" id="A0A7D9ETL0"/>
<dbReference type="InterPro" id="IPR000477">
    <property type="entry name" value="RT_dom"/>
</dbReference>
<evidence type="ECO:0000313" key="1">
    <source>
        <dbReference type="EMBL" id="CAB4016944.1"/>
    </source>
</evidence>
<dbReference type="InterPro" id="IPR043502">
    <property type="entry name" value="DNA/RNA_pol_sf"/>
</dbReference>
<organism evidence="1 2">
    <name type="scientific">Paramuricea clavata</name>
    <name type="common">Red gorgonian</name>
    <name type="synonym">Violescent sea-whip</name>
    <dbReference type="NCBI Taxonomy" id="317549"/>
    <lineage>
        <taxon>Eukaryota</taxon>
        <taxon>Metazoa</taxon>
        <taxon>Cnidaria</taxon>
        <taxon>Anthozoa</taxon>
        <taxon>Octocorallia</taxon>
        <taxon>Malacalcyonacea</taxon>
        <taxon>Plexauridae</taxon>
        <taxon>Paramuricea</taxon>
    </lineage>
</organism>
<dbReference type="Pfam" id="PF00078">
    <property type="entry name" value="RVT_1"/>
    <property type="match status" value="1"/>
</dbReference>
<proteinExistence type="predicted"/>